<sequence length="174" mass="18207">MAIANPLLNFVVRGFQALFGIVVLGISVSLIRGHHIGSLPASLGFSAVVGGVTILGAALGVAALFLSFLDGMVGLIIDAVVALINAAGGIVLAIKISGVDCNGDIDYRSAAKIINNDIFNGGCTKDGCWYWFTDPNAMTSRCRSTQADCVFMFLTVLVLAVSAMLAFLRMKKGY</sequence>
<dbReference type="EMBL" id="CAJRGZ010000023">
    <property type="protein sequence ID" value="CAG5179253.1"/>
    <property type="molecule type" value="Genomic_DNA"/>
</dbReference>
<feature type="transmembrane region" description="Helical" evidence="5">
    <location>
        <begin position="149"/>
        <end position="168"/>
    </location>
</feature>
<comment type="subcellular location">
    <subcellularLocation>
        <location evidence="1">Membrane</location>
        <topology evidence="1">Multi-pass membrane protein</topology>
    </subcellularLocation>
</comment>
<evidence type="ECO:0000256" key="1">
    <source>
        <dbReference type="ARBA" id="ARBA00004141"/>
    </source>
</evidence>
<keyword evidence="3 5" id="KW-1133">Transmembrane helix</keyword>
<dbReference type="InterPro" id="IPR008253">
    <property type="entry name" value="Marvel"/>
</dbReference>
<evidence type="ECO:0000256" key="3">
    <source>
        <dbReference type="ARBA" id="ARBA00022989"/>
    </source>
</evidence>
<dbReference type="OrthoDB" id="2017497at2759"/>
<evidence type="ECO:0000313" key="8">
    <source>
        <dbReference type="Proteomes" id="UP000676310"/>
    </source>
</evidence>
<feature type="transmembrane region" description="Helical" evidence="5">
    <location>
        <begin position="72"/>
        <end position="94"/>
    </location>
</feature>
<dbReference type="RefSeq" id="XP_043172678.1">
    <property type="nucleotide sequence ID" value="XM_043316743.1"/>
</dbReference>
<dbReference type="InterPro" id="IPR052649">
    <property type="entry name" value="NCE102-like"/>
</dbReference>
<organism evidence="7 8">
    <name type="scientific">Alternaria atra</name>
    <dbReference type="NCBI Taxonomy" id="119953"/>
    <lineage>
        <taxon>Eukaryota</taxon>
        <taxon>Fungi</taxon>
        <taxon>Dikarya</taxon>
        <taxon>Ascomycota</taxon>
        <taxon>Pezizomycotina</taxon>
        <taxon>Dothideomycetes</taxon>
        <taxon>Pleosporomycetidae</taxon>
        <taxon>Pleosporales</taxon>
        <taxon>Pleosporineae</taxon>
        <taxon>Pleosporaceae</taxon>
        <taxon>Alternaria</taxon>
        <taxon>Alternaria sect. Ulocladioides</taxon>
    </lineage>
</organism>
<dbReference type="Pfam" id="PF01284">
    <property type="entry name" value="MARVEL"/>
    <property type="match status" value="1"/>
</dbReference>
<keyword evidence="8" id="KW-1185">Reference proteome</keyword>
<feature type="domain" description="MARVEL" evidence="6">
    <location>
        <begin position="8"/>
        <end position="165"/>
    </location>
</feature>
<dbReference type="PANTHER" id="PTHR28165">
    <property type="entry name" value="NON-CLASSICAL EXPORT PROTEIN 2-RELATED"/>
    <property type="match status" value="1"/>
</dbReference>
<dbReference type="GeneID" id="67021296"/>
<accession>A0A8J2I642</accession>
<evidence type="ECO:0000256" key="2">
    <source>
        <dbReference type="ARBA" id="ARBA00022692"/>
    </source>
</evidence>
<dbReference type="GO" id="GO:0032126">
    <property type="term" value="C:eisosome"/>
    <property type="evidence" value="ECO:0007669"/>
    <property type="project" value="TreeGrafter"/>
</dbReference>
<evidence type="ECO:0000256" key="5">
    <source>
        <dbReference type="SAM" id="Phobius"/>
    </source>
</evidence>
<comment type="caution">
    <text evidence="7">The sequence shown here is derived from an EMBL/GenBank/DDBJ whole genome shotgun (WGS) entry which is preliminary data.</text>
</comment>
<evidence type="ECO:0000313" key="7">
    <source>
        <dbReference type="EMBL" id="CAG5179253.1"/>
    </source>
</evidence>
<evidence type="ECO:0000256" key="4">
    <source>
        <dbReference type="ARBA" id="ARBA00023136"/>
    </source>
</evidence>
<keyword evidence="4 5" id="KW-0472">Membrane</keyword>
<keyword evidence="2 5" id="KW-0812">Transmembrane</keyword>
<feature type="transmembrane region" description="Helical" evidence="5">
    <location>
        <begin position="12"/>
        <end position="31"/>
    </location>
</feature>
<feature type="transmembrane region" description="Helical" evidence="5">
    <location>
        <begin position="43"/>
        <end position="66"/>
    </location>
</feature>
<protein>
    <recommendedName>
        <fullName evidence="6">MARVEL domain-containing protein</fullName>
    </recommendedName>
</protein>
<name>A0A8J2I642_9PLEO</name>
<dbReference type="GO" id="GO:0070941">
    <property type="term" value="P:eisosome assembly"/>
    <property type="evidence" value="ECO:0007669"/>
    <property type="project" value="TreeGrafter"/>
</dbReference>
<dbReference type="AlphaFoldDB" id="A0A8J2I642"/>
<reference evidence="7" key="1">
    <citation type="submission" date="2021-05" db="EMBL/GenBank/DDBJ databases">
        <authorList>
            <person name="Stam R."/>
        </authorList>
    </citation>
    <scope>NUCLEOTIDE SEQUENCE</scope>
    <source>
        <strain evidence="7">CS162</strain>
    </source>
</reference>
<dbReference type="GO" id="GO:0072659">
    <property type="term" value="P:protein localization to plasma membrane"/>
    <property type="evidence" value="ECO:0007669"/>
    <property type="project" value="TreeGrafter"/>
</dbReference>
<dbReference type="PANTHER" id="PTHR28165:SF2">
    <property type="entry name" value="MARVEL DOMAIN-CONTAINING PROTEIN"/>
    <property type="match status" value="1"/>
</dbReference>
<dbReference type="GO" id="GO:0005886">
    <property type="term" value="C:plasma membrane"/>
    <property type="evidence" value="ECO:0007669"/>
    <property type="project" value="TreeGrafter"/>
</dbReference>
<dbReference type="Proteomes" id="UP000676310">
    <property type="component" value="Unassembled WGS sequence"/>
</dbReference>
<proteinExistence type="predicted"/>
<evidence type="ECO:0000259" key="6">
    <source>
        <dbReference type="Pfam" id="PF01284"/>
    </source>
</evidence>
<gene>
    <name evidence="7" type="ORF">ALTATR162_LOCUS9110</name>
</gene>